<dbReference type="OrthoDB" id="921445at2"/>
<sequence length="275" mass="30174">MTDGNNFRGQLALYFPDCPATQAAARTAAFSAPDLVSLVQTYNTACSPTRQPGRSLLAQAQIRRRVALRGGLLAGARYNRIDYRTDGLLVADPTCANCRFFPLGGLYAELIQPGRTGALFGEFLLSTFRAPADFQHTNGNQPTTYSTFTFSTKVATARLGVRYSFPLPHEQQWLFSASYELSRTINPRFSAVRGVPYTPVRDDAYYPIQTLLPALGLGWRTGPLTLSADGLLLSDGRAGEFLGFFVSQSFVLRTSLAYRLGRNPDQAAPRTTVRP</sequence>
<reference evidence="1 2" key="1">
    <citation type="submission" date="2016-11" db="EMBL/GenBank/DDBJ databases">
        <authorList>
            <person name="Jaros S."/>
            <person name="Januszkiewicz K."/>
            <person name="Wedrychowicz H."/>
        </authorList>
    </citation>
    <scope>NUCLEOTIDE SEQUENCE [LARGE SCALE GENOMIC DNA]</scope>
    <source>
        <strain evidence="1 2">DSM 21074</strain>
    </source>
</reference>
<dbReference type="EMBL" id="FQYN01000005">
    <property type="protein sequence ID" value="SHJ26417.1"/>
    <property type="molecule type" value="Genomic_DNA"/>
</dbReference>
<organism evidence="1 2">
    <name type="scientific">Hymenobacter daecheongensis DSM 21074</name>
    <dbReference type="NCBI Taxonomy" id="1121955"/>
    <lineage>
        <taxon>Bacteria</taxon>
        <taxon>Pseudomonadati</taxon>
        <taxon>Bacteroidota</taxon>
        <taxon>Cytophagia</taxon>
        <taxon>Cytophagales</taxon>
        <taxon>Hymenobacteraceae</taxon>
        <taxon>Hymenobacter</taxon>
    </lineage>
</organism>
<evidence type="ECO:0000313" key="1">
    <source>
        <dbReference type="EMBL" id="SHJ26417.1"/>
    </source>
</evidence>
<keyword evidence="2" id="KW-1185">Reference proteome</keyword>
<protein>
    <submittedName>
        <fullName evidence="1">Uncharacterized protein</fullName>
    </submittedName>
</protein>
<accession>A0A1M6HWH1</accession>
<name>A0A1M6HWH1_9BACT</name>
<dbReference type="RefSeq" id="WP_073110111.1">
    <property type="nucleotide sequence ID" value="NZ_FQYN01000005.1"/>
</dbReference>
<dbReference type="AlphaFoldDB" id="A0A1M6HWH1"/>
<gene>
    <name evidence="1" type="ORF">SAMN02745146_2670</name>
</gene>
<dbReference type="Proteomes" id="UP000184418">
    <property type="component" value="Unassembled WGS sequence"/>
</dbReference>
<proteinExistence type="predicted"/>
<evidence type="ECO:0000313" key="2">
    <source>
        <dbReference type="Proteomes" id="UP000184418"/>
    </source>
</evidence>
<dbReference type="STRING" id="1121955.SAMN02745146_2670"/>